<evidence type="ECO:0000313" key="7">
    <source>
        <dbReference type="EMBL" id="KAK1351754.1"/>
    </source>
</evidence>
<dbReference type="Proteomes" id="UP001237642">
    <property type="component" value="Unassembled WGS sequence"/>
</dbReference>
<evidence type="ECO:0000256" key="4">
    <source>
        <dbReference type="ARBA" id="ARBA00022525"/>
    </source>
</evidence>
<dbReference type="GO" id="GO:0060320">
    <property type="term" value="P:rejection of self pollen"/>
    <property type="evidence" value="ECO:0007669"/>
    <property type="project" value="UniProtKB-KW"/>
</dbReference>
<dbReference type="AlphaFoldDB" id="A0AAD8LXD9"/>
<dbReference type="Pfam" id="PF05938">
    <property type="entry name" value="Self-incomp_S1"/>
    <property type="match status" value="1"/>
</dbReference>
<dbReference type="EMBL" id="JAUIZM010000027">
    <property type="protein sequence ID" value="KAK1351754.1"/>
    <property type="molecule type" value="Genomic_DNA"/>
</dbReference>
<sequence length="125" mass="14869">MKLVSGTGVDVKITSRMESVLALHCRSRDDDFGHSNLYTNEHFKWHFRPNILGRTLYYCTFDYGFAFKKIDVYNQGKYGSCSIHNPPSNACYWEVRLDGFYFNHYDEPNPHTPWKKLYDWDEHTD</sequence>
<proteinExistence type="inferred from homology"/>
<dbReference type="PANTHER" id="PTHR31232:SF155">
    <property type="entry name" value="PLANT SELF-INCOMPATIBILITY PROTEIN S1 FAMILY"/>
    <property type="match status" value="1"/>
</dbReference>
<dbReference type="InterPro" id="IPR010264">
    <property type="entry name" value="Self-incomp_S1"/>
</dbReference>
<name>A0AAD8LXD9_9APIA</name>
<dbReference type="PANTHER" id="PTHR31232">
    <property type="match status" value="1"/>
</dbReference>
<accession>A0AAD8LXD9</accession>
<keyword evidence="5" id="KW-0732">Signal</keyword>
<keyword evidence="3 6" id="KW-0713">Self-incompatibility</keyword>
<evidence type="ECO:0000256" key="1">
    <source>
        <dbReference type="ARBA" id="ARBA00004613"/>
    </source>
</evidence>
<protein>
    <recommendedName>
        <fullName evidence="6">S-protein homolog</fullName>
    </recommendedName>
</protein>
<comment type="caution">
    <text evidence="7">The sequence shown here is derived from an EMBL/GenBank/DDBJ whole genome shotgun (WGS) entry which is preliminary data.</text>
</comment>
<evidence type="ECO:0000313" key="8">
    <source>
        <dbReference type="Proteomes" id="UP001237642"/>
    </source>
</evidence>
<reference evidence="7" key="2">
    <citation type="submission" date="2023-05" db="EMBL/GenBank/DDBJ databases">
        <authorList>
            <person name="Schelkunov M.I."/>
        </authorList>
    </citation>
    <scope>NUCLEOTIDE SEQUENCE</scope>
    <source>
        <strain evidence="7">Hsosn_3</strain>
        <tissue evidence="7">Leaf</tissue>
    </source>
</reference>
<evidence type="ECO:0000256" key="6">
    <source>
        <dbReference type="RuleBase" id="RU367044"/>
    </source>
</evidence>
<keyword evidence="4 6" id="KW-0964">Secreted</keyword>
<reference evidence="7" key="1">
    <citation type="submission" date="2023-02" db="EMBL/GenBank/DDBJ databases">
        <title>Genome of toxic invasive species Heracleum sosnowskyi carries increased number of genes despite the absence of recent whole-genome duplications.</title>
        <authorList>
            <person name="Schelkunov M."/>
            <person name="Shtratnikova V."/>
            <person name="Makarenko M."/>
            <person name="Klepikova A."/>
            <person name="Omelchenko D."/>
            <person name="Novikova G."/>
            <person name="Obukhova E."/>
            <person name="Bogdanov V."/>
            <person name="Penin A."/>
            <person name="Logacheva M."/>
        </authorList>
    </citation>
    <scope>NUCLEOTIDE SEQUENCE</scope>
    <source>
        <strain evidence="7">Hsosn_3</strain>
        <tissue evidence="7">Leaf</tissue>
    </source>
</reference>
<dbReference type="GO" id="GO:0005576">
    <property type="term" value="C:extracellular region"/>
    <property type="evidence" value="ECO:0007669"/>
    <property type="project" value="UniProtKB-SubCell"/>
</dbReference>
<comment type="subcellular location">
    <subcellularLocation>
        <location evidence="1 6">Secreted</location>
    </subcellularLocation>
</comment>
<gene>
    <name evidence="7" type="ORF">POM88_054037</name>
</gene>
<comment type="similarity">
    <text evidence="2 6">Belongs to the plant self-incompatibility (S1) protein family.</text>
</comment>
<keyword evidence="8" id="KW-1185">Reference proteome</keyword>
<evidence type="ECO:0000256" key="2">
    <source>
        <dbReference type="ARBA" id="ARBA00005581"/>
    </source>
</evidence>
<evidence type="ECO:0000256" key="5">
    <source>
        <dbReference type="ARBA" id="ARBA00022729"/>
    </source>
</evidence>
<organism evidence="7 8">
    <name type="scientific">Heracleum sosnowskyi</name>
    <dbReference type="NCBI Taxonomy" id="360622"/>
    <lineage>
        <taxon>Eukaryota</taxon>
        <taxon>Viridiplantae</taxon>
        <taxon>Streptophyta</taxon>
        <taxon>Embryophyta</taxon>
        <taxon>Tracheophyta</taxon>
        <taxon>Spermatophyta</taxon>
        <taxon>Magnoliopsida</taxon>
        <taxon>eudicotyledons</taxon>
        <taxon>Gunneridae</taxon>
        <taxon>Pentapetalae</taxon>
        <taxon>asterids</taxon>
        <taxon>campanulids</taxon>
        <taxon>Apiales</taxon>
        <taxon>Apiaceae</taxon>
        <taxon>Apioideae</taxon>
        <taxon>apioid superclade</taxon>
        <taxon>Tordylieae</taxon>
        <taxon>Tordyliinae</taxon>
        <taxon>Heracleum</taxon>
    </lineage>
</organism>
<evidence type="ECO:0000256" key="3">
    <source>
        <dbReference type="ARBA" id="ARBA00022471"/>
    </source>
</evidence>